<dbReference type="OrthoDB" id="10422158at2759"/>
<evidence type="ECO:0000256" key="1">
    <source>
        <dbReference type="SAM" id="MobiDB-lite"/>
    </source>
</evidence>
<feature type="compositionally biased region" description="Polar residues" evidence="1">
    <location>
        <begin position="74"/>
        <end position="94"/>
    </location>
</feature>
<keyword evidence="3" id="KW-1185">Reference proteome</keyword>
<gene>
    <name evidence="2" type="ORF">DIATSA_LOCUS8796</name>
</gene>
<feature type="region of interest" description="Disordered" evidence="1">
    <location>
        <begin position="70"/>
        <end position="94"/>
    </location>
</feature>
<accession>A0A9N9WHM5</accession>
<reference evidence="2" key="2">
    <citation type="submission" date="2022-10" db="EMBL/GenBank/DDBJ databases">
        <authorList>
            <consortium name="ENA_rothamsted_submissions"/>
            <consortium name="culmorum"/>
            <person name="King R."/>
        </authorList>
    </citation>
    <scope>NUCLEOTIDE SEQUENCE</scope>
</reference>
<dbReference type="Proteomes" id="UP001153714">
    <property type="component" value="Chromosome 3"/>
</dbReference>
<reference evidence="2" key="1">
    <citation type="submission" date="2021-12" db="EMBL/GenBank/DDBJ databases">
        <authorList>
            <person name="King R."/>
        </authorList>
    </citation>
    <scope>NUCLEOTIDE SEQUENCE</scope>
</reference>
<protein>
    <submittedName>
        <fullName evidence="2">Uncharacterized protein</fullName>
    </submittedName>
</protein>
<proteinExistence type="predicted"/>
<evidence type="ECO:0000313" key="3">
    <source>
        <dbReference type="Proteomes" id="UP001153714"/>
    </source>
</evidence>
<evidence type="ECO:0000313" key="2">
    <source>
        <dbReference type="EMBL" id="CAG9791167.1"/>
    </source>
</evidence>
<dbReference type="EMBL" id="OU893334">
    <property type="protein sequence ID" value="CAG9791167.1"/>
    <property type="molecule type" value="Genomic_DNA"/>
</dbReference>
<organism evidence="2 3">
    <name type="scientific">Diatraea saccharalis</name>
    <name type="common">sugarcane borer</name>
    <dbReference type="NCBI Taxonomy" id="40085"/>
    <lineage>
        <taxon>Eukaryota</taxon>
        <taxon>Metazoa</taxon>
        <taxon>Ecdysozoa</taxon>
        <taxon>Arthropoda</taxon>
        <taxon>Hexapoda</taxon>
        <taxon>Insecta</taxon>
        <taxon>Pterygota</taxon>
        <taxon>Neoptera</taxon>
        <taxon>Endopterygota</taxon>
        <taxon>Lepidoptera</taxon>
        <taxon>Glossata</taxon>
        <taxon>Ditrysia</taxon>
        <taxon>Pyraloidea</taxon>
        <taxon>Crambidae</taxon>
        <taxon>Crambinae</taxon>
        <taxon>Diatraea</taxon>
    </lineage>
</organism>
<sequence>MNMEVDSVAEIKRHNSFTSPNNKRPPITRRVGRERCHSYNHTPEKRSLDSRLAVPRKLSMEQCMETDRAHCATDTGNNEVPATMTRNSAKTPQR</sequence>
<dbReference type="AlphaFoldDB" id="A0A9N9WHM5"/>
<name>A0A9N9WHM5_9NEOP</name>
<feature type="compositionally biased region" description="Basic and acidic residues" evidence="1">
    <location>
        <begin position="31"/>
        <end position="49"/>
    </location>
</feature>
<feature type="region of interest" description="Disordered" evidence="1">
    <location>
        <begin position="1"/>
        <end position="49"/>
    </location>
</feature>